<feature type="domain" description="Transposase IS4-like" evidence="1">
    <location>
        <begin position="439"/>
        <end position="555"/>
    </location>
</feature>
<dbReference type="SUPFAM" id="SSF53098">
    <property type="entry name" value="Ribonuclease H-like"/>
    <property type="match status" value="1"/>
</dbReference>
<proteinExistence type="predicted"/>
<evidence type="ECO:0000313" key="3">
    <source>
        <dbReference type="Proteomes" id="UP000731465"/>
    </source>
</evidence>
<gene>
    <name evidence="2" type="ORF">J5V48_09600</name>
</gene>
<dbReference type="InterPro" id="IPR002559">
    <property type="entry name" value="Transposase_11"/>
</dbReference>
<dbReference type="RefSeq" id="WP_219938405.1">
    <property type="nucleotide sequence ID" value="NZ_JAGFNY010000068.1"/>
</dbReference>
<dbReference type="Proteomes" id="UP000731465">
    <property type="component" value="Unassembled WGS sequence"/>
</dbReference>
<comment type="caution">
    <text evidence="2">The sequence shown here is derived from an EMBL/GenBank/DDBJ whole genome shotgun (WGS) entry which is preliminary data.</text>
</comment>
<keyword evidence="3" id="KW-1185">Reference proteome</keyword>
<name>A0ABS7DJ81_9GAMM</name>
<dbReference type="Pfam" id="PF01609">
    <property type="entry name" value="DDE_Tnp_1"/>
    <property type="match status" value="1"/>
</dbReference>
<evidence type="ECO:0000259" key="1">
    <source>
        <dbReference type="Pfam" id="PF01609"/>
    </source>
</evidence>
<dbReference type="InterPro" id="IPR012337">
    <property type="entry name" value="RNaseH-like_sf"/>
</dbReference>
<dbReference type="EMBL" id="JAGFNY010000068">
    <property type="protein sequence ID" value="MBW7571142.1"/>
    <property type="molecule type" value="Genomic_DNA"/>
</dbReference>
<accession>A0ABS7DJ81</accession>
<sequence length="633" mass="73585">MKLNISKSKNATIYYVSESYRKPNGISTSRNVLRLGTETELREKLGPDADIKEWCKAEIKKLNDAAKAKKPIPIQLTITPDTPYEKDVQRSFNVGYLFLQKFLYGMGIDEIANEIKSRHSFRFDLERIMADLIYARILDPKSKLSTYDFCLKTLLERPNYELHDVYRALDIISEESDFIQSKLYQHSSKQCQRDSSVLFYDCTNYYFEITEESGMRKYGHSKENRPNPIVQMGMFIDRSGIPLAFDIFDGNKNEQLSLRPLEKKIINDYALPNKQIIVCTDAGLASFDNKVFNAKVHLINDGQNQVKTDFITIDPIKKMDKEEQAWALSRGRSLKKDPLKEDENPNIVLSQLERDGWKCEGVPGTFSLDDIDETDPNLYNKIFYKEKYVIKKGGSKSENKGKQLEERIIVSYSIKYKHFMEHKRTCELERAQKLINSKNCKRIDLNTKNDIRRYIKKVSVDKKTGIEANNVRDNYFLDEDVIAQESRFDGFYAVSTTISKDKLPVSEIININRGRWEIEESFMLMKSELKSRPVYLQNDNRIKAHFTTCFMALVLFRILEKKITEKLKKTVPAGQIMNTLRNMNITSIDKYYTGAFTRTAVTDTLHELTDMRFDCELITKGSVDRYVKKSKKI</sequence>
<reference evidence="2 3" key="1">
    <citation type="submission" date="2021-03" db="EMBL/GenBank/DDBJ databases">
        <title>Succinivibrio sp. nov. isolated from feces of cow.</title>
        <authorList>
            <person name="Choi J.-Y."/>
        </authorList>
    </citation>
    <scope>NUCLEOTIDE SEQUENCE [LARGE SCALE GENOMIC DNA]</scope>
    <source>
        <strain evidence="2 3">AGMB01872</strain>
    </source>
</reference>
<dbReference type="PANTHER" id="PTHR34614">
    <property type="match status" value="1"/>
</dbReference>
<evidence type="ECO:0000313" key="2">
    <source>
        <dbReference type="EMBL" id="MBW7571142.1"/>
    </source>
</evidence>
<dbReference type="PANTHER" id="PTHR34614:SF2">
    <property type="entry name" value="TRANSPOSASE IS4-LIKE DOMAIN-CONTAINING PROTEIN"/>
    <property type="match status" value="1"/>
</dbReference>
<protein>
    <submittedName>
        <fullName evidence="2">Transposase</fullName>
    </submittedName>
</protein>
<organism evidence="2 3">
    <name type="scientific">Succinivibrio faecicola</name>
    <dbReference type="NCBI Taxonomy" id="2820300"/>
    <lineage>
        <taxon>Bacteria</taxon>
        <taxon>Pseudomonadati</taxon>
        <taxon>Pseudomonadota</taxon>
        <taxon>Gammaproteobacteria</taxon>
        <taxon>Aeromonadales</taxon>
        <taxon>Succinivibrionaceae</taxon>
        <taxon>Succinivibrio</taxon>
    </lineage>
</organism>